<dbReference type="GO" id="GO:0016755">
    <property type="term" value="F:aminoacyltransferase activity"/>
    <property type="evidence" value="ECO:0007669"/>
    <property type="project" value="InterPro"/>
</dbReference>
<dbReference type="EMBL" id="PEVY01000011">
    <property type="protein sequence ID" value="PIU75470.1"/>
    <property type="molecule type" value="Genomic_DNA"/>
</dbReference>
<dbReference type="PANTHER" id="PTHR36174:SF1">
    <property type="entry name" value="LIPID II:GLYCINE GLYCYLTRANSFERASE"/>
    <property type="match status" value="1"/>
</dbReference>
<organism evidence="7 8">
    <name type="scientific">Candidatus Portnoybacteria bacterium CG06_land_8_20_14_3_00_39_12</name>
    <dbReference type="NCBI Taxonomy" id="1974809"/>
    <lineage>
        <taxon>Bacteria</taxon>
        <taxon>Candidatus Portnoyibacteriota</taxon>
    </lineage>
</organism>
<evidence type="ECO:0000313" key="8">
    <source>
        <dbReference type="Proteomes" id="UP000228775"/>
    </source>
</evidence>
<evidence type="ECO:0000256" key="2">
    <source>
        <dbReference type="ARBA" id="ARBA00022679"/>
    </source>
</evidence>
<dbReference type="GO" id="GO:0008360">
    <property type="term" value="P:regulation of cell shape"/>
    <property type="evidence" value="ECO:0007669"/>
    <property type="project" value="UniProtKB-KW"/>
</dbReference>
<dbReference type="InterPro" id="IPR016181">
    <property type="entry name" value="Acyl_CoA_acyltransferase"/>
</dbReference>
<dbReference type="GO" id="GO:0009252">
    <property type="term" value="P:peptidoglycan biosynthetic process"/>
    <property type="evidence" value="ECO:0007669"/>
    <property type="project" value="UniProtKB-KW"/>
</dbReference>
<evidence type="ECO:0000256" key="3">
    <source>
        <dbReference type="ARBA" id="ARBA00022960"/>
    </source>
</evidence>
<name>A0A2M7AXW1_9BACT</name>
<keyword evidence="4" id="KW-0573">Peptidoglycan synthesis</keyword>
<dbReference type="InterPro" id="IPR003447">
    <property type="entry name" value="FEMABX"/>
</dbReference>
<dbReference type="Proteomes" id="UP000228775">
    <property type="component" value="Unassembled WGS sequence"/>
</dbReference>
<protein>
    <submittedName>
        <fullName evidence="7">Peptidoglycan bridge formation protein FemAB</fullName>
    </submittedName>
</protein>
<keyword evidence="2" id="KW-0808">Transferase</keyword>
<feature type="non-terminal residue" evidence="7">
    <location>
        <position position="1"/>
    </location>
</feature>
<dbReference type="PANTHER" id="PTHR36174">
    <property type="entry name" value="LIPID II:GLYCINE GLYCYLTRANSFERASE"/>
    <property type="match status" value="1"/>
</dbReference>
<dbReference type="GO" id="GO:0071555">
    <property type="term" value="P:cell wall organization"/>
    <property type="evidence" value="ECO:0007669"/>
    <property type="project" value="UniProtKB-KW"/>
</dbReference>
<proteinExistence type="inferred from homology"/>
<dbReference type="SUPFAM" id="SSF55729">
    <property type="entry name" value="Acyl-CoA N-acyltransferases (Nat)"/>
    <property type="match status" value="1"/>
</dbReference>
<comment type="similarity">
    <text evidence="1">Belongs to the FemABX family.</text>
</comment>
<keyword evidence="5" id="KW-0012">Acyltransferase</keyword>
<dbReference type="Gene3D" id="3.40.630.30">
    <property type="match status" value="1"/>
</dbReference>
<feature type="non-terminal residue" evidence="7">
    <location>
        <position position="110"/>
    </location>
</feature>
<evidence type="ECO:0000256" key="6">
    <source>
        <dbReference type="ARBA" id="ARBA00023316"/>
    </source>
</evidence>
<evidence type="ECO:0000313" key="7">
    <source>
        <dbReference type="EMBL" id="PIU75470.1"/>
    </source>
</evidence>
<reference evidence="8" key="1">
    <citation type="submission" date="2017-09" db="EMBL/GenBank/DDBJ databases">
        <title>Depth-based differentiation of microbial function through sediment-hosted aquifers and enrichment of novel symbionts in the deep terrestrial subsurface.</title>
        <authorList>
            <person name="Probst A.J."/>
            <person name="Ladd B."/>
            <person name="Jarett J.K."/>
            <person name="Geller-Mcgrath D.E."/>
            <person name="Sieber C.M.K."/>
            <person name="Emerson J.B."/>
            <person name="Anantharaman K."/>
            <person name="Thomas B.C."/>
            <person name="Malmstrom R."/>
            <person name="Stieglmeier M."/>
            <person name="Klingl A."/>
            <person name="Woyke T."/>
            <person name="Ryan C.M."/>
            <person name="Banfield J.F."/>
        </authorList>
    </citation>
    <scope>NUCLEOTIDE SEQUENCE [LARGE SCALE GENOMIC DNA]</scope>
</reference>
<evidence type="ECO:0000256" key="5">
    <source>
        <dbReference type="ARBA" id="ARBA00023315"/>
    </source>
</evidence>
<dbReference type="InterPro" id="IPR050644">
    <property type="entry name" value="PG_Glycine_Bridge_Synth"/>
</dbReference>
<comment type="caution">
    <text evidence="7">The sequence shown here is derived from an EMBL/GenBank/DDBJ whole genome shotgun (WGS) entry which is preliminary data.</text>
</comment>
<evidence type="ECO:0000256" key="4">
    <source>
        <dbReference type="ARBA" id="ARBA00022984"/>
    </source>
</evidence>
<gene>
    <name evidence="7" type="ORF">COS76_00550</name>
</gene>
<dbReference type="PROSITE" id="PS51191">
    <property type="entry name" value="FEMABX"/>
    <property type="match status" value="1"/>
</dbReference>
<accession>A0A2M7AXW1</accession>
<keyword evidence="3" id="KW-0133">Cell shape</keyword>
<dbReference type="Pfam" id="PF02388">
    <property type="entry name" value="FemAB"/>
    <property type="match status" value="1"/>
</dbReference>
<keyword evidence="6" id="KW-0961">Cell wall biogenesis/degradation</keyword>
<evidence type="ECO:0000256" key="1">
    <source>
        <dbReference type="ARBA" id="ARBA00009943"/>
    </source>
</evidence>
<sequence length="110" mass="12658">ASAMIIFWQGTAFYHQGASSQKYSRISASYLLQWEAIKEAKKRDCQIYNFWGIAPPNSKSSHRFMGVTLFKTGFGGAMKELVLTQDYPITLKYWLNFIVELVRSKTRHLG</sequence>
<dbReference type="AlphaFoldDB" id="A0A2M7AXW1"/>